<comment type="caution">
    <text evidence="6">The sequence shown here is derived from an EMBL/GenBank/DDBJ whole genome shotgun (WGS) entry which is preliminary data.</text>
</comment>
<proteinExistence type="predicted"/>
<evidence type="ECO:0000313" key="7">
    <source>
        <dbReference type="Proteomes" id="UP000279422"/>
    </source>
</evidence>
<dbReference type="InterPro" id="IPR036900">
    <property type="entry name" value="A-D-PHexomutase_C_sf"/>
</dbReference>
<dbReference type="SUPFAM" id="SSF53738">
    <property type="entry name" value="Phosphoglucomutase, first 3 domains"/>
    <property type="match status" value="1"/>
</dbReference>
<evidence type="ECO:0000256" key="2">
    <source>
        <dbReference type="ARBA" id="ARBA00022842"/>
    </source>
</evidence>
<name>A0A497E4Z6_UNCAE</name>
<dbReference type="GO" id="GO:0004614">
    <property type="term" value="F:phosphoglucomutase activity"/>
    <property type="evidence" value="ECO:0007669"/>
    <property type="project" value="InterPro"/>
</dbReference>
<dbReference type="InterPro" id="IPR005843">
    <property type="entry name" value="A-D-PHexomutase_C"/>
</dbReference>
<reference evidence="6 7" key="1">
    <citation type="submission" date="2018-06" db="EMBL/GenBank/DDBJ databases">
        <title>Extensive metabolic versatility and redundancy in microbially diverse, dynamic hydrothermal sediments.</title>
        <authorList>
            <person name="Dombrowski N."/>
            <person name="Teske A."/>
            <person name="Baker B.J."/>
        </authorList>
    </citation>
    <scope>NUCLEOTIDE SEQUENCE [LARGE SCALE GENOMIC DNA]</scope>
    <source>
        <strain evidence="6">B47_G16</strain>
    </source>
</reference>
<keyword evidence="2" id="KW-0460">Magnesium</keyword>
<evidence type="ECO:0000313" key="6">
    <source>
        <dbReference type="EMBL" id="RLE09786.1"/>
    </source>
</evidence>
<dbReference type="InterPro" id="IPR005846">
    <property type="entry name" value="A-D-PHexomutase_a/b/a-III"/>
</dbReference>
<sequence>LLLLYLIEEKGKKGGVAKTVSLGFQPERIAEEFGLPLEETPVGFKHICEKMLKGQVFFGGEESGGYGYRDHLPERDGLLSSLLLVEMLTRKEKPLSMILKEMEDRFGRSFFKRVDLKRERLINKEKMVEEFSSCPPSFVGGIAVKEVKTIDGVKFVMEDGSWLLLRPSGTEPKMRVYAESSDKQKLARIIEEGLAMARKINV</sequence>
<dbReference type="Pfam" id="PF00408">
    <property type="entry name" value="PGM_PMM_IV"/>
    <property type="match status" value="1"/>
</dbReference>
<dbReference type="GO" id="GO:0005829">
    <property type="term" value="C:cytosol"/>
    <property type="evidence" value="ECO:0007669"/>
    <property type="project" value="TreeGrafter"/>
</dbReference>
<dbReference type="InterPro" id="IPR016055">
    <property type="entry name" value="A-D-PHexomutase_a/b/a-I/II/III"/>
</dbReference>
<dbReference type="EMBL" id="QMPZ01000029">
    <property type="protein sequence ID" value="RLE09786.1"/>
    <property type="molecule type" value="Genomic_DNA"/>
</dbReference>
<feature type="non-terminal residue" evidence="6">
    <location>
        <position position="1"/>
    </location>
</feature>
<dbReference type="AlphaFoldDB" id="A0A497E4Z6"/>
<feature type="domain" description="Alpha-D-phosphohexomutase C-terminal" evidence="4">
    <location>
        <begin position="145"/>
        <end position="192"/>
    </location>
</feature>
<evidence type="ECO:0000259" key="5">
    <source>
        <dbReference type="Pfam" id="PF02880"/>
    </source>
</evidence>
<accession>A0A497E4Z6</accession>
<dbReference type="InterPro" id="IPR045244">
    <property type="entry name" value="PGM"/>
</dbReference>
<protein>
    <submittedName>
        <fullName evidence="6">Phosphoglucomutase/phosphomannomutase family protein</fullName>
    </submittedName>
</protein>
<dbReference type="Gene3D" id="3.40.120.10">
    <property type="entry name" value="Alpha-D-Glucose-1,6-Bisphosphate, subunit A, domain 3"/>
    <property type="match status" value="1"/>
</dbReference>
<gene>
    <name evidence="6" type="ORF">DRJ00_03280</name>
</gene>
<keyword evidence="1" id="KW-0479">Metal-binding</keyword>
<dbReference type="PANTHER" id="PTHR22573">
    <property type="entry name" value="PHOSPHOHEXOMUTASE FAMILY MEMBER"/>
    <property type="match status" value="1"/>
</dbReference>
<dbReference type="GO" id="GO:0005975">
    <property type="term" value="P:carbohydrate metabolic process"/>
    <property type="evidence" value="ECO:0007669"/>
    <property type="project" value="InterPro"/>
</dbReference>
<keyword evidence="3" id="KW-0413">Isomerase</keyword>
<dbReference type="GO" id="GO:0046872">
    <property type="term" value="F:metal ion binding"/>
    <property type="evidence" value="ECO:0007669"/>
    <property type="project" value="UniProtKB-KW"/>
</dbReference>
<dbReference type="Gene3D" id="3.30.310.50">
    <property type="entry name" value="Alpha-D-phosphohexomutase, C-terminal domain"/>
    <property type="match status" value="1"/>
</dbReference>
<dbReference type="PANTHER" id="PTHR22573:SF2">
    <property type="entry name" value="PHOSPHOGLUCOMUTASE"/>
    <property type="match status" value="1"/>
</dbReference>
<evidence type="ECO:0000256" key="3">
    <source>
        <dbReference type="ARBA" id="ARBA00023235"/>
    </source>
</evidence>
<dbReference type="Pfam" id="PF02880">
    <property type="entry name" value="PGM_PMM_III"/>
    <property type="match status" value="1"/>
</dbReference>
<dbReference type="Proteomes" id="UP000279422">
    <property type="component" value="Unassembled WGS sequence"/>
</dbReference>
<organism evidence="6 7">
    <name type="scientific">Aerophobetes bacterium</name>
    <dbReference type="NCBI Taxonomy" id="2030807"/>
    <lineage>
        <taxon>Bacteria</taxon>
        <taxon>Candidatus Aerophobota</taxon>
    </lineage>
</organism>
<dbReference type="SUPFAM" id="SSF55957">
    <property type="entry name" value="Phosphoglucomutase, C-terminal domain"/>
    <property type="match status" value="1"/>
</dbReference>
<evidence type="ECO:0000259" key="4">
    <source>
        <dbReference type="Pfam" id="PF00408"/>
    </source>
</evidence>
<evidence type="ECO:0000256" key="1">
    <source>
        <dbReference type="ARBA" id="ARBA00022723"/>
    </source>
</evidence>
<feature type="domain" description="Alpha-D-phosphohexomutase alpha/beta/alpha" evidence="5">
    <location>
        <begin position="3"/>
        <end position="103"/>
    </location>
</feature>